<dbReference type="Proteomes" id="UP000468638">
    <property type="component" value="Unassembled WGS sequence"/>
</dbReference>
<evidence type="ECO:0000313" key="1">
    <source>
        <dbReference type="EMBL" id="MYL32478.1"/>
    </source>
</evidence>
<reference evidence="1 2" key="1">
    <citation type="submission" date="2019-11" db="EMBL/GenBank/DDBJ databases">
        <title>Genome sequences of 17 halophilic strains isolated from different environments.</title>
        <authorList>
            <person name="Furrow R.E."/>
        </authorList>
    </citation>
    <scope>NUCLEOTIDE SEQUENCE [LARGE SCALE GENOMIC DNA]</scope>
    <source>
        <strain evidence="1 2">22514_16_FS</strain>
    </source>
</reference>
<dbReference type="RefSeq" id="WP_160847760.1">
    <property type="nucleotide sequence ID" value="NZ_WMEQ01000001.1"/>
</dbReference>
<dbReference type="OrthoDB" id="9792005at2"/>
<organism evidence="1 2">
    <name type="scientific">Pontibacillus yanchengensis</name>
    <dbReference type="NCBI Taxonomy" id="462910"/>
    <lineage>
        <taxon>Bacteria</taxon>
        <taxon>Bacillati</taxon>
        <taxon>Bacillota</taxon>
        <taxon>Bacilli</taxon>
        <taxon>Bacillales</taxon>
        <taxon>Bacillaceae</taxon>
        <taxon>Pontibacillus</taxon>
    </lineage>
</organism>
<protein>
    <submittedName>
        <fullName evidence="1">Uncharacterized protein</fullName>
    </submittedName>
</protein>
<sequence>MASAKGDYLIGGPSGNDYGLMLWFLEESEQEGMPITGPDRRFMSLISYLGGSYNVYANQPIIKDEWLSPGCFSLTREYKQERLEAQALLLLTQKENFVLHKLFNLFK</sequence>
<proteinExistence type="predicted"/>
<comment type="caution">
    <text evidence="1">The sequence shown here is derived from an EMBL/GenBank/DDBJ whole genome shotgun (WGS) entry which is preliminary data.</text>
</comment>
<name>A0A6I4ZQI2_9BACI</name>
<evidence type="ECO:0000313" key="2">
    <source>
        <dbReference type="Proteomes" id="UP000468638"/>
    </source>
</evidence>
<accession>A0A6I4ZQI2</accession>
<dbReference type="AlphaFoldDB" id="A0A6I4ZQI2"/>
<gene>
    <name evidence="1" type="ORF">GLW05_02510</name>
</gene>
<dbReference type="EMBL" id="WMEQ01000001">
    <property type="protein sequence ID" value="MYL32478.1"/>
    <property type="molecule type" value="Genomic_DNA"/>
</dbReference>